<dbReference type="PANTHER" id="PTHR47691:SF3">
    <property type="entry name" value="HTH-TYPE TRANSCRIPTIONAL REGULATOR RV0890C-RELATED"/>
    <property type="match status" value="1"/>
</dbReference>
<accession>A0A7G1KUT7</accession>
<evidence type="ECO:0000313" key="2">
    <source>
        <dbReference type="Proteomes" id="UP000516173"/>
    </source>
</evidence>
<dbReference type="KEGG" id="nwl:NWFMUON74_55010"/>
<evidence type="ECO:0000313" key="1">
    <source>
        <dbReference type="EMBL" id="BCK57729.1"/>
    </source>
</evidence>
<dbReference type="GO" id="GO:0043531">
    <property type="term" value="F:ADP binding"/>
    <property type="evidence" value="ECO:0007669"/>
    <property type="project" value="InterPro"/>
</dbReference>
<dbReference type="Proteomes" id="UP000516173">
    <property type="component" value="Chromosome"/>
</dbReference>
<dbReference type="SUPFAM" id="SSF52540">
    <property type="entry name" value="P-loop containing nucleoside triphosphate hydrolases"/>
    <property type="match status" value="1"/>
</dbReference>
<dbReference type="InterPro" id="IPR011990">
    <property type="entry name" value="TPR-like_helical_dom_sf"/>
</dbReference>
<reference evidence="1 2" key="1">
    <citation type="submission" date="2020-08" db="EMBL/GenBank/DDBJ databases">
        <title>Genome Sequencing of Nocardia wallacei strain FMUON74 and assembly.</title>
        <authorList>
            <person name="Toyokawa M."/>
            <person name="Uesaka K."/>
        </authorList>
    </citation>
    <scope>NUCLEOTIDE SEQUENCE [LARGE SCALE GENOMIC DNA]</scope>
    <source>
        <strain evidence="1 2">FMUON74</strain>
    </source>
</reference>
<dbReference type="Gene3D" id="1.25.40.10">
    <property type="entry name" value="Tetratricopeptide repeat domain"/>
    <property type="match status" value="1"/>
</dbReference>
<sequence length="658" mass="71054">MVVDVPRQIPPRNGNFVDRQAVLAAVEDHAAGAAGNATVVIKGLPGVGKTAVVTELMHRLAEDYHGGQLYHRLSDTTSIPDLLANSLVALGVRREDLPDLAEARHGHYLTLTRGRRMLVVLDGAATAAQVSWLEPADGGSLIVVTGRNSAADLSRGGRVFELDPLPGDEARALLGRIVGPQRVAAEPDAVGRIVALCAAMPFALCVVGSMIAQHPARRIGSFADLLSSDRRRSTALSLPEIFDAAYTSLSETARECYRALGLRSHAGTLSAAALTAALNLPADEVDWCAIELANLHLIAEREHGYEINDLVRVHARGLADSERDRREERLIDYYDRGLKAADTLLAPNRPWRNLLFPSVRFPGPGTGEFTDADGAREWLRREHDNLVVALEYALGADRDALVVRWCVLLWPFQEQDKRLDAMLAVNAHGITAAERSTMAEAASFLHTQAGFVHYWRQEASPAAASFERGVQAARMLPASRLAAQLEASALEGLGLAQLVGGAVVEARDTLRHNYELARGIGDGRRLALAALHRAKVEEPGPALTLLADAQNFFAAAQRPEPDNVAKILAWRGRKLLEQGGAVGEAEDLLQSARTVMRQRRRRFDEAEILVALGDCASAAGNRAAALERYRAGQAIYSDLAFRAIAAGVQEKIDTVSAE</sequence>
<dbReference type="InterPro" id="IPR027417">
    <property type="entry name" value="P-loop_NTPase"/>
</dbReference>
<protein>
    <submittedName>
        <fullName evidence="1">Uncharacterized protein</fullName>
    </submittedName>
</protein>
<keyword evidence="2" id="KW-1185">Reference proteome</keyword>
<dbReference type="PANTHER" id="PTHR47691">
    <property type="entry name" value="REGULATOR-RELATED"/>
    <property type="match status" value="1"/>
</dbReference>
<gene>
    <name evidence="1" type="ORF">NWFMUON74_55010</name>
</gene>
<dbReference type="Gene3D" id="3.40.50.300">
    <property type="entry name" value="P-loop containing nucleotide triphosphate hydrolases"/>
    <property type="match status" value="1"/>
</dbReference>
<dbReference type="AlphaFoldDB" id="A0A7G1KUT7"/>
<name>A0A7G1KUT7_9NOCA</name>
<proteinExistence type="predicted"/>
<organism evidence="1 2">
    <name type="scientific">Nocardia wallacei</name>
    <dbReference type="NCBI Taxonomy" id="480035"/>
    <lineage>
        <taxon>Bacteria</taxon>
        <taxon>Bacillati</taxon>
        <taxon>Actinomycetota</taxon>
        <taxon>Actinomycetes</taxon>
        <taxon>Mycobacteriales</taxon>
        <taxon>Nocardiaceae</taxon>
        <taxon>Nocardia</taxon>
    </lineage>
</organism>
<dbReference type="EMBL" id="AP023396">
    <property type="protein sequence ID" value="BCK57729.1"/>
    <property type="molecule type" value="Genomic_DNA"/>
</dbReference>
<dbReference type="PRINTS" id="PR00364">
    <property type="entry name" value="DISEASERSIST"/>
</dbReference>